<comment type="caution">
    <text evidence="1">The sequence shown here is derived from an EMBL/GenBank/DDBJ whole genome shotgun (WGS) entry which is preliminary data.</text>
</comment>
<dbReference type="AlphaFoldDB" id="A0A086T4T4"/>
<dbReference type="InterPro" id="IPR036412">
    <property type="entry name" value="HAD-like_sf"/>
</dbReference>
<dbReference type="Pfam" id="PF13344">
    <property type="entry name" value="Hydrolase_6"/>
    <property type="match status" value="1"/>
</dbReference>
<organism evidence="1 2">
    <name type="scientific">Hapsidospora chrysogenum (strain ATCC 11550 / CBS 779.69 / DSM 880 / IAM 14645 / JCM 23072 / IMI 49137)</name>
    <name type="common">Acremonium chrysogenum</name>
    <dbReference type="NCBI Taxonomy" id="857340"/>
    <lineage>
        <taxon>Eukaryota</taxon>
        <taxon>Fungi</taxon>
        <taxon>Dikarya</taxon>
        <taxon>Ascomycota</taxon>
        <taxon>Pezizomycotina</taxon>
        <taxon>Sordariomycetes</taxon>
        <taxon>Hypocreomycetidae</taxon>
        <taxon>Hypocreales</taxon>
        <taxon>Bionectriaceae</taxon>
        <taxon>Hapsidospora</taxon>
    </lineage>
</organism>
<dbReference type="InterPro" id="IPR023214">
    <property type="entry name" value="HAD_sf"/>
</dbReference>
<dbReference type="STRING" id="857340.A0A086T4T4"/>
<proteinExistence type="predicted"/>
<evidence type="ECO:0000313" key="2">
    <source>
        <dbReference type="Proteomes" id="UP000029964"/>
    </source>
</evidence>
<gene>
    <name evidence="1" type="ORF">ACRE_048260</name>
</gene>
<dbReference type="InterPro" id="IPR006357">
    <property type="entry name" value="HAD-SF_hydro_IIA"/>
</dbReference>
<dbReference type="Gene3D" id="3.40.50.1000">
    <property type="entry name" value="HAD superfamily/HAD-like"/>
    <property type="match status" value="1"/>
</dbReference>
<dbReference type="OrthoDB" id="270009at2759"/>
<accession>A0A086T4T4</accession>
<reference evidence="2" key="1">
    <citation type="journal article" date="2014" name="Genome Announc.">
        <title>Genome sequence and annotation of Acremonium chrysogenum, producer of the beta-lactam antibiotic cephalosporin C.</title>
        <authorList>
            <person name="Terfehr D."/>
            <person name="Dahlmann T.A."/>
            <person name="Specht T."/>
            <person name="Zadra I."/>
            <person name="Kuernsteiner H."/>
            <person name="Kueck U."/>
        </authorList>
    </citation>
    <scope>NUCLEOTIDE SEQUENCE [LARGE SCALE GENOMIC DNA]</scope>
    <source>
        <strain evidence="2">ATCC 11550 / CBS 779.69 / DSM 880 / IAM 14645 / JCM 23072 / IMI 49137</strain>
    </source>
</reference>
<dbReference type="Proteomes" id="UP000029964">
    <property type="component" value="Unassembled WGS sequence"/>
</dbReference>
<protein>
    <submittedName>
        <fullName evidence="1">Uncharacterized protein</fullName>
    </submittedName>
</protein>
<evidence type="ECO:0000313" key="1">
    <source>
        <dbReference type="EMBL" id="KFH44366.1"/>
    </source>
</evidence>
<keyword evidence="2" id="KW-1185">Reference proteome</keyword>
<dbReference type="EMBL" id="JPKY01000049">
    <property type="protein sequence ID" value="KFH44366.1"/>
    <property type="molecule type" value="Genomic_DNA"/>
</dbReference>
<dbReference type="SUPFAM" id="SSF56784">
    <property type="entry name" value="HAD-like"/>
    <property type="match status" value="1"/>
</dbReference>
<dbReference type="HOGENOM" id="CLU_1142323_0_0_1"/>
<name>A0A086T4T4_HAPC1</name>
<sequence>MDSDTQTPIPKISRNTVAFAFDIDGVLLDGTKPIPGARQTLMRLQEDGIPFFLMTNSGDAAEKVNLEDLSLHLGNIAFDKAQIVQARIPFREALLGHWNHTANGAAKPDYTMSGKPIDTTYCYGERALHDLIAANPQLDAKNIRTVYMIWGSPEFDISDSDSYQSQCGYRWRSVLVETGVYRFGTTPSHMPHHTARNVQEAVEWALEDAEEDDKLSARREPANRWKRALQHIRRRIRQKKDKM</sequence>